<evidence type="ECO:0000313" key="14">
    <source>
        <dbReference type="EMBL" id="TFK55810.1"/>
    </source>
</evidence>
<evidence type="ECO:0000256" key="6">
    <source>
        <dbReference type="ARBA" id="ARBA00022553"/>
    </source>
</evidence>
<feature type="compositionally biased region" description="Pro residues" evidence="11">
    <location>
        <begin position="193"/>
        <end position="211"/>
    </location>
</feature>
<evidence type="ECO:0000256" key="3">
    <source>
        <dbReference type="ARBA" id="ARBA00006405"/>
    </source>
</evidence>
<evidence type="ECO:0000256" key="11">
    <source>
        <dbReference type="SAM" id="MobiDB-lite"/>
    </source>
</evidence>
<keyword evidence="6" id="KW-0597">Phosphoprotein</keyword>
<keyword evidence="7" id="KW-0256">Endoplasmic reticulum</keyword>
<dbReference type="Pfam" id="PF08577">
    <property type="entry name" value="PI31_Prot_C"/>
    <property type="match status" value="1"/>
</dbReference>
<reference evidence="14 15" key="1">
    <citation type="journal article" date="2019" name="Nat. Ecol. Evol.">
        <title>Megaphylogeny resolves global patterns of mushroom evolution.</title>
        <authorList>
            <person name="Varga T."/>
            <person name="Krizsan K."/>
            <person name="Foldi C."/>
            <person name="Dima B."/>
            <person name="Sanchez-Garcia M."/>
            <person name="Sanchez-Ramirez S."/>
            <person name="Szollosi G.J."/>
            <person name="Szarkandi J.G."/>
            <person name="Papp V."/>
            <person name="Albert L."/>
            <person name="Andreopoulos W."/>
            <person name="Angelini C."/>
            <person name="Antonin V."/>
            <person name="Barry K.W."/>
            <person name="Bougher N.L."/>
            <person name="Buchanan P."/>
            <person name="Buyck B."/>
            <person name="Bense V."/>
            <person name="Catcheside P."/>
            <person name="Chovatia M."/>
            <person name="Cooper J."/>
            <person name="Damon W."/>
            <person name="Desjardin D."/>
            <person name="Finy P."/>
            <person name="Geml J."/>
            <person name="Haridas S."/>
            <person name="Hughes K."/>
            <person name="Justo A."/>
            <person name="Karasinski D."/>
            <person name="Kautmanova I."/>
            <person name="Kiss B."/>
            <person name="Kocsube S."/>
            <person name="Kotiranta H."/>
            <person name="LaButti K.M."/>
            <person name="Lechner B.E."/>
            <person name="Liimatainen K."/>
            <person name="Lipzen A."/>
            <person name="Lukacs Z."/>
            <person name="Mihaltcheva S."/>
            <person name="Morgado L.N."/>
            <person name="Niskanen T."/>
            <person name="Noordeloos M.E."/>
            <person name="Ohm R.A."/>
            <person name="Ortiz-Santana B."/>
            <person name="Ovrebo C."/>
            <person name="Racz N."/>
            <person name="Riley R."/>
            <person name="Savchenko A."/>
            <person name="Shiryaev A."/>
            <person name="Soop K."/>
            <person name="Spirin V."/>
            <person name="Szebenyi C."/>
            <person name="Tomsovsky M."/>
            <person name="Tulloss R.E."/>
            <person name="Uehling J."/>
            <person name="Grigoriev I.V."/>
            <person name="Vagvolgyi C."/>
            <person name="Papp T."/>
            <person name="Martin F.M."/>
            <person name="Miettinen O."/>
            <person name="Hibbett D.S."/>
            <person name="Nagy L.G."/>
        </authorList>
    </citation>
    <scope>NUCLEOTIDE SEQUENCE [LARGE SCALE GENOMIC DNA]</scope>
    <source>
        <strain evidence="14 15">OMC1185</strain>
    </source>
</reference>
<dbReference type="GO" id="GO:0043161">
    <property type="term" value="P:proteasome-mediated ubiquitin-dependent protein catabolic process"/>
    <property type="evidence" value="ECO:0007669"/>
    <property type="project" value="InterPro"/>
</dbReference>
<feature type="compositionally biased region" description="Pro residues" evidence="11">
    <location>
        <begin position="237"/>
        <end position="247"/>
    </location>
</feature>
<gene>
    <name evidence="14" type="ORF">OE88DRAFT_1652299</name>
</gene>
<accession>A0A5C3NEQ2</accession>
<dbReference type="InterPro" id="IPR013886">
    <property type="entry name" value="PI31_Prot_C"/>
</dbReference>
<dbReference type="GO" id="GO:0005783">
    <property type="term" value="C:endoplasmic reticulum"/>
    <property type="evidence" value="ECO:0007669"/>
    <property type="project" value="UniProtKB-SubCell"/>
</dbReference>
<comment type="similarity">
    <text evidence="3">Belongs to the proteasome inhibitor PI31 family.</text>
</comment>
<keyword evidence="9" id="KW-0007">Acetylation</keyword>
<evidence type="ECO:0000256" key="8">
    <source>
        <dbReference type="ARBA" id="ARBA00022942"/>
    </source>
</evidence>
<evidence type="ECO:0000256" key="9">
    <source>
        <dbReference type="ARBA" id="ARBA00022990"/>
    </source>
</evidence>
<keyword evidence="4" id="KW-0488">Methylation</keyword>
<evidence type="ECO:0000259" key="13">
    <source>
        <dbReference type="Pfam" id="PF11566"/>
    </source>
</evidence>
<dbReference type="AlphaFoldDB" id="A0A5C3NEQ2"/>
<dbReference type="GO" id="GO:0004866">
    <property type="term" value="F:endopeptidase inhibitor activity"/>
    <property type="evidence" value="ECO:0007669"/>
    <property type="project" value="InterPro"/>
</dbReference>
<feature type="compositionally biased region" description="Gly residues" evidence="11">
    <location>
        <begin position="305"/>
        <end position="326"/>
    </location>
</feature>
<feature type="domain" description="PI31 proteasome regulator C-terminal" evidence="12">
    <location>
        <begin position="228"/>
        <end position="304"/>
    </location>
</feature>
<dbReference type="InterPro" id="IPR021625">
    <property type="entry name" value="PI31_Prot_N"/>
</dbReference>
<comment type="subcellular location">
    <subcellularLocation>
        <location evidence="2">Cytoplasm</location>
    </subcellularLocation>
    <subcellularLocation>
        <location evidence="1">Endoplasmic reticulum</location>
    </subcellularLocation>
</comment>
<evidence type="ECO:0000256" key="5">
    <source>
        <dbReference type="ARBA" id="ARBA00022490"/>
    </source>
</evidence>
<name>A0A5C3NEQ2_9AGAM</name>
<feature type="compositionally biased region" description="Low complexity" evidence="11">
    <location>
        <begin position="176"/>
        <end position="192"/>
    </location>
</feature>
<evidence type="ECO:0000256" key="1">
    <source>
        <dbReference type="ARBA" id="ARBA00004240"/>
    </source>
</evidence>
<dbReference type="PANTHER" id="PTHR13266">
    <property type="entry name" value="PROTEASOME INHIBITOR"/>
    <property type="match status" value="1"/>
</dbReference>
<proteinExistence type="inferred from homology"/>
<dbReference type="Proteomes" id="UP000305948">
    <property type="component" value="Unassembled WGS sequence"/>
</dbReference>
<evidence type="ECO:0000313" key="15">
    <source>
        <dbReference type="Proteomes" id="UP000305948"/>
    </source>
</evidence>
<dbReference type="PANTHER" id="PTHR13266:SF1">
    <property type="entry name" value="PROTEASOME INHIBITOR PI31 SUBUNIT"/>
    <property type="match status" value="1"/>
</dbReference>
<dbReference type="GO" id="GO:0070628">
    <property type="term" value="F:proteasome binding"/>
    <property type="evidence" value="ECO:0007669"/>
    <property type="project" value="InterPro"/>
</dbReference>
<evidence type="ECO:0000256" key="4">
    <source>
        <dbReference type="ARBA" id="ARBA00022481"/>
    </source>
</evidence>
<comment type="function">
    <text evidence="10">Plays an important role in control of proteasome function. Inhibits the hydrolysis of protein and peptide substrates by the 20S proteasome. Also inhibits the activation of the proteasome by the proteasome regulatory proteins PA700 and PA28.</text>
</comment>
<dbReference type="STRING" id="5364.A0A5C3NEQ2"/>
<keyword evidence="8" id="KW-0647">Proteasome</keyword>
<feature type="domain" description="PI31 proteasome regulator N-terminal" evidence="13">
    <location>
        <begin position="24"/>
        <end position="172"/>
    </location>
</feature>
<evidence type="ECO:0000259" key="12">
    <source>
        <dbReference type="Pfam" id="PF08577"/>
    </source>
</evidence>
<sequence length="344" mass="36245">MTADLLDPSALLSKLPNLLPPGEKKLKSPQDGVVALLHAAMVAVGFRLVAVDEDTPARSILDNVLPDEWNKHGPGNYALRYKHEQSSLEYLIKIVKLGSRTLVNAIAIESDKAASLDISTNDFVSPSFYPHDLTASDAQPLVHGFISSNRVTDLMSQYKLQVLQKLIPGLNKPGYTESSTEASTNASGSAPRAPNPAPQPARPQPEAPPNEPVRSPYSHIPPENPLMIGRRDLDPIPHNPWAPPPLFPGSSGGDGMYVGPDHPIFGARRGGFGGAGQPQGPWGGDGFLPPMGAPPGARFDPVGPGMRGPGRGGFGGLGGMPGGGNMRGPDNDEFMPPGMGDMFS</sequence>
<evidence type="ECO:0000256" key="2">
    <source>
        <dbReference type="ARBA" id="ARBA00004496"/>
    </source>
</evidence>
<dbReference type="Pfam" id="PF11566">
    <property type="entry name" value="PI31_Prot_N"/>
    <property type="match status" value="1"/>
</dbReference>
<dbReference type="Gene3D" id="3.40.1000.30">
    <property type="match status" value="1"/>
</dbReference>
<dbReference type="OrthoDB" id="68090at2759"/>
<protein>
    <submittedName>
        <fullName evidence="14">Uncharacterized protein</fullName>
    </submittedName>
</protein>
<dbReference type="EMBL" id="ML213504">
    <property type="protein sequence ID" value="TFK55810.1"/>
    <property type="molecule type" value="Genomic_DNA"/>
</dbReference>
<feature type="region of interest" description="Disordered" evidence="11">
    <location>
        <begin position="174"/>
        <end position="248"/>
    </location>
</feature>
<keyword evidence="5" id="KW-0963">Cytoplasm</keyword>
<feature type="region of interest" description="Disordered" evidence="11">
    <location>
        <begin position="300"/>
        <end position="344"/>
    </location>
</feature>
<evidence type="ECO:0000256" key="10">
    <source>
        <dbReference type="ARBA" id="ARBA00024805"/>
    </source>
</evidence>
<keyword evidence="15" id="KW-1185">Reference proteome</keyword>
<organism evidence="14 15">
    <name type="scientific">Heliocybe sulcata</name>
    <dbReference type="NCBI Taxonomy" id="5364"/>
    <lineage>
        <taxon>Eukaryota</taxon>
        <taxon>Fungi</taxon>
        <taxon>Dikarya</taxon>
        <taxon>Basidiomycota</taxon>
        <taxon>Agaricomycotina</taxon>
        <taxon>Agaricomycetes</taxon>
        <taxon>Gloeophyllales</taxon>
        <taxon>Gloeophyllaceae</taxon>
        <taxon>Heliocybe</taxon>
    </lineage>
</organism>
<evidence type="ECO:0000256" key="7">
    <source>
        <dbReference type="ARBA" id="ARBA00022824"/>
    </source>
</evidence>
<dbReference type="GO" id="GO:0000502">
    <property type="term" value="C:proteasome complex"/>
    <property type="evidence" value="ECO:0007669"/>
    <property type="project" value="UniProtKB-KW"/>
</dbReference>
<dbReference type="InterPro" id="IPR045128">
    <property type="entry name" value="PI31-like"/>
</dbReference>